<dbReference type="InterPro" id="IPR001759">
    <property type="entry name" value="PTX_dom"/>
</dbReference>
<keyword evidence="13" id="KW-0675">Receptor</keyword>
<sequence>MPASSTFIPGITLVVMSTVLILVLAQNDTENVRLPEPDEVSHVKFQTGKYDTVDSYMDNSTGFPTLTKFSLCVHIKYHHMALNNTLLSYFASGQDNELSFFTNSMDANTLQLYCCGDRVRNYLYYPIRMYTWEHLCVTVNLETKLITVVLNNDVREYTVQETKSDGNETKPLVIRGGGRLVLGQDLDSADGGFNIEQILPCEIADFAIYDVVLTLDEIRSFMACDNQIPYEPILYIDQQMSVLKAVGETAVSYIPEEEICATSSGYKLMFPERVTFWGNVAWCQMLKGTVILPKNEKENTEVYDKFFPYREECTDRWRTFYYFGTVRNVTTDKWFHYKDKSPIVYQKFDVQWNKIVSQYECAAVGNHLFKYTWFAIPCSSAMCSACNFTSSPRLRVRGLCDTSILDSAYYLNDYYNRRPLFDGEVHSRIFWSNNIWELRSRRHEDLSATMETKNSKVYPLGRHTWTIAGDKCTESKITLLMTPCNSDEYTCSTGSCIRKTSRCDLVIDCPDQSDELNCDVVNVPEGYSSTLPPPKITKDPLALAFSLRIITIRKFNLVGFSLVVDAVMSIKWRDSRLTFRNLRRNYRVNKVKDMYQLWTPKILVRDGSRSAADVQLRSEAVYVILEDSPLPDDITIVSEDDRYSGSNNTLVMETESTLEFTCQFQLQMYPVDRQNCFLLFTLPGLSKDFGLLIKDEDGVTFEGSRYLLEYELVGETLTEEMEGRFSLMQIRLEFRNLYGYYIGNTFVPSLFLVIIVYLTLYFDINDFEDRVMVSLTSLLVLATFFTQTSSSIPRTSYLKLIDAWYVALICQNFLVIVSLVVVENLRLRDKPMTTRVTPMGVKSYEGDEVLLYKKVNFFLKFVFPLMLFGILTSFFSFWSRN</sequence>
<comment type="caution">
    <text evidence="10">Lacks conserved residue(s) required for the propagation of feature annotation.</text>
</comment>
<accession>A0A3R7QB64</accession>
<dbReference type="SUPFAM" id="SSF56436">
    <property type="entry name" value="C-type lectin-like"/>
    <property type="match status" value="1"/>
</dbReference>
<evidence type="ECO:0000313" key="13">
    <source>
        <dbReference type="EMBL" id="ROT73412.1"/>
    </source>
</evidence>
<dbReference type="CDD" id="cd00112">
    <property type="entry name" value="LDLa"/>
    <property type="match status" value="1"/>
</dbReference>
<dbReference type="InterPro" id="IPR016187">
    <property type="entry name" value="CTDL_fold"/>
</dbReference>
<dbReference type="Gene3D" id="2.70.170.10">
    <property type="entry name" value="Neurotransmitter-gated ion-channel ligand-binding domain"/>
    <property type="match status" value="1"/>
</dbReference>
<evidence type="ECO:0000256" key="6">
    <source>
        <dbReference type="ARBA" id="ARBA00023136"/>
    </source>
</evidence>
<dbReference type="PANTHER" id="PTHR18945">
    <property type="entry name" value="NEUROTRANSMITTER GATED ION CHANNEL"/>
    <property type="match status" value="1"/>
</dbReference>
<feature type="transmembrane region" description="Helical" evidence="11">
    <location>
        <begin position="6"/>
        <end position="25"/>
    </location>
</feature>
<dbReference type="InterPro" id="IPR018000">
    <property type="entry name" value="Neurotransmitter_ion_chnl_CS"/>
</dbReference>
<comment type="subcellular location">
    <subcellularLocation>
        <location evidence="1">Membrane</location>
        <topology evidence="1">Multi-pass membrane protein</topology>
    </subcellularLocation>
</comment>
<keyword evidence="2 11" id="KW-0812">Transmembrane</keyword>
<feature type="transmembrane region" description="Helical" evidence="11">
    <location>
        <begin position="772"/>
        <end position="792"/>
    </location>
</feature>
<protein>
    <submittedName>
        <fullName evidence="13">Putative glycine receptor subunit alpha-4 isoform X1</fullName>
    </submittedName>
</protein>
<name>A0A3R7QB64_PENVA</name>
<keyword evidence="4" id="KW-0677">Repeat</keyword>
<reference evidence="13 14" key="2">
    <citation type="submission" date="2019-01" db="EMBL/GenBank/DDBJ databases">
        <title>The decoding of complex shrimp genome reveals the adaptation for benthos swimmer, frequently molting mechanism and breeding impact on genome.</title>
        <authorList>
            <person name="Sun Y."/>
            <person name="Gao Y."/>
            <person name="Yu Y."/>
        </authorList>
    </citation>
    <scope>NUCLEOTIDE SEQUENCE [LARGE SCALE GENOMIC DNA]</scope>
    <source>
        <tissue evidence="13">Muscle</tissue>
    </source>
</reference>
<dbReference type="AlphaFoldDB" id="A0A3R7QB64"/>
<dbReference type="Pfam" id="PF00354">
    <property type="entry name" value="Pentaxin"/>
    <property type="match status" value="1"/>
</dbReference>
<evidence type="ECO:0000259" key="12">
    <source>
        <dbReference type="PROSITE" id="PS51828"/>
    </source>
</evidence>
<dbReference type="InterPro" id="IPR038050">
    <property type="entry name" value="Neuro_actylchol_rec"/>
</dbReference>
<organism evidence="13 14">
    <name type="scientific">Penaeus vannamei</name>
    <name type="common">Whiteleg shrimp</name>
    <name type="synonym">Litopenaeus vannamei</name>
    <dbReference type="NCBI Taxonomy" id="6689"/>
    <lineage>
        <taxon>Eukaryota</taxon>
        <taxon>Metazoa</taxon>
        <taxon>Ecdysozoa</taxon>
        <taxon>Arthropoda</taxon>
        <taxon>Crustacea</taxon>
        <taxon>Multicrustacea</taxon>
        <taxon>Malacostraca</taxon>
        <taxon>Eumalacostraca</taxon>
        <taxon>Eucarida</taxon>
        <taxon>Decapoda</taxon>
        <taxon>Dendrobranchiata</taxon>
        <taxon>Penaeoidea</taxon>
        <taxon>Penaeidae</taxon>
        <taxon>Penaeus</taxon>
    </lineage>
</organism>
<dbReference type="EMBL" id="QCYY01002026">
    <property type="protein sequence ID" value="ROT73412.1"/>
    <property type="molecule type" value="Genomic_DNA"/>
</dbReference>
<dbReference type="InterPro" id="IPR006201">
    <property type="entry name" value="Neur_channel"/>
</dbReference>
<dbReference type="Gene3D" id="2.60.120.200">
    <property type="match status" value="1"/>
</dbReference>
<dbReference type="InterPro" id="IPR016186">
    <property type="entry name" value="C-type_lectin-like/link_sf"/>
</dbReference>
<feature type="disulfide bond" evidence="9">
    <location>
        <begin position="503"/>
        <end position="518"/>
    </location>
</feature>
<feature type="domain" description="Pentraxin (PTX)" evidence="12">
    <location>
        <begin position="28"/>
        <end position="260"/>
    </location>
</feature>
<feature type="transmembrane region" description="Helical" evidence="11">
    <location>
        <begin position="804"/>
        <end position="822"/>
    </location>
</feature>
<keyword evidence="5 11" id="KW-1133">Transmembrane helix</keyword>
<feature type="transmembrane region" description="Helical" evidence="11">
    <location>
        <begin position="857"/>
        <end position="878"/>
    </location>
</feature>
<dbReference type="PROSITE" id="PS51828">
    <property type="entry name" value="PTX_2"/>
    <property type="match status" value="1"/>
</dbReference>
<comment type="caution">
    <text evidence="13">The sequence shown here is derived from an EMBL/GenBank/DDBJ whole genome shotgun (WGS) entry which is preliminary data.</text>
</comment>
<keyword evidence="7 9" id="KW-1015">Disulfide bond</keyword>
<dbReference type="InterPro" id="IPR036734">
    <property type="entry name" value="Neur_chan_lig-bd_sf"/>
</dbReference>
<feature type="transmembrane region" description="Helical" evidence="11">
    <location>
        <begin position="738"/>
        <end position="760"/>
    </location>
</feature>
<evidence type="ECO:0000256" key="7">
    <source>
        <dbReference type="ARBA" id="ARBA00023157"/>
    </source>
</evidence>
<evidence type="ECO:0000313" key="14">
    <source>
        <dbReference type="Proteomes" id="UP000283509"/>
    </source>
</evidence>
<dbReference type="GO" id="GO:0004888">
    <property type="term" value="F:transmembrane signaling receptor activity"/>
    <property type="evidence" value="ECO:0007669"/>
    <property type="project" value="InterPro"/>
</dbReference>
<feature type="disulfide bond" evidence="9">
    <location>
        <begin position="484"/>
        <end position="496"/>
    </location>
</feature>
<evidence type="ECO:0000256" key="1">
    <source>
        <dbReference type="ARBA" id="ARBA00004141"/>
    </source>
</evidence>
<evidence type="ECO:0000256" key="4">
    <source>
        <dbReference type="ARBA" id="ARBA00022737"/>
    </source>
</evidence>
<dbReference type="Gene3D" id="4.10.400.10">
    <property type="entry name" value="Low-density Lipoprotein Receptor"/>
    <property type="match status" value="1"/>
</dbReference>
<dbReference type="Pfam" id="PF02932">
    <property type="entry name" value="Neur_chan_memb"/>
    <property type="match status" value="1"/>
</dbReference>
<evidence type="ECO:0000256" key="9">
    <source>
        <dbReference type="PROSITE-ProRule" id="PRU00124"/>
    </source>
</evidence>
<gene>
    <name evidence="13" type="ORF">C7M84_008077</name>
</gene>
<dbReference type="InterPro" id="IPR006029">
    <property type="entry name" value="Neurotrans-gated_channel_TM"/>
</dbReference>
<keyword evidence="14" id="KW-1185">Reference proteome</keyword>
<dbReference type="Pfam" id="PF00057">
    <property type="entry name" value="Ldl_recept_a"/>
    <property type="match status" value="1"/>
</dbReference>
<feature type="disulfide bond" evidence="9">
    <location>
        <begin position="491"/>
        <end position="509"/>
    </location>
</feature>
<keyword evidence="3" id="KW-0732">Signal</keyword>
<dbReference type="SUPFAM" id="SSF63712">
    <property type="entry name" value="Nicotinic receptor ligand binding domain-like"/>
    <property type="match status" value="1"/>
</dbReference>
<keyword evidence="6 11" id="KW-0472">Membrane</keyword>
<dbReference type="InterPro" id="IPR006202">
    <property type="entry name" value="Neur_chan_lig-bd"/>
</dbReference>
<dbReference type="SUPFAM" id="SSF57424">
    <property type="entry name" value="LDL receptor-like module"/>
    <property type="match status" value="1"/>
</dbReference>
<dbReference type="PROSITE" id="PS01209">
    <property type="entry name" value="LDLRA_1"/>
    <property type="match status" value="1"/>
</dbReference>
<dbReference type="InterPro" id="IPR023415">
    <property type="entry name" value="LDLR_class-A_CS"/>
</dbReference>
<dbReference type="PROSITE" id="PS50068">
    <property type="entry name" value="LDLRA_2"/>
    <property type="match status" value="1"/>
</dbReference>
<evidence type="ECO:0000256" key="2">
    <source>
        <dbReference type="ARBA" id="ARBA00022692"/>
    </source>
</evidence>
<dbReference type="PROSITE" id="PS00236">
    <property type="entry name" value="NEUROTR_ION_CHANNEL"/>
    <property type="match status" value="1"/>
</dbReference>
<dbReference type="Gene3D" id="3.10.100.10">
    <property type="entry name" value="Mannose-Binding Protein A, subunit A"/>
    <property type="match status" value="1"/>
</dbReference>
<evidence type="ECO:0000256" key="10">
    <source>
        <dbReference type="PROSITE-ProRule" id="PRU01172"/>
    </source>
</evidence>
<reference evidence="13 14" key="1">
    <citation type="submission" date="2018-04" db="EMBL/GenBank/DDBJ databases">
        <authorList>
            <person name="Zhang X."/>
            <person name="Yuan J."/>
            <person name="Li F."/>
            <person name="Xiang J."/>
        </authorList>
    </citation>
    <scope>NUCLEOTIDE SEQUENCE [LARGE SCALE GENOMIC DNA]</scope>
    <source>
        <tissue evidence="13">Muscle</tissue>
    </source>
</reference>
<dbReference type="InterPro" id="IPR002172">
    <property type="entry name" value="LDrepeatLR_classA_rpt"/>
</dbReference>
<dbReference type="GO" id="GO:0005230">
    <property type="term" value="F:extracellular ligand-gated monoatomic ion channel activity"/>
    <property type="evidence" value="ECO:0007669"/>
    <property type="project" value="InterPro"/>
</dbReference>
<dbReference type="Pfam" id="PF02931">
    <property type="entry name" value="Neur_chan_LBD"/>
    <property type="match status" value="1"/>
</dbReference>
<dbReference type="FunFam" id="4.10.400.10:FF:000034">
    <property type="entry name" value="Low-density lipoprotein receptor-related protein 2"/>
    <property type="match status" value="1"/>
</dbReference>
<evidence type="ECO:0000256" key="3">
    <source>
        <dbReference type="ARBA" id="ARBA00022729"/>
    </source>
</evidence>
<evidence type="ECO:0000256" key="11">
    <source>
        <dbReference type="SAM" id="Phobius"/>
    </source>
</evidence>
<evidence type="ECO:0000256" key="5">
    <source>
        <dbReference type="ARBA" id="ARBA00022989"/>
    </source>
</evidence>
<dbReference type="GO" id="GO:0016020">
    <property type="term" value="C:membrane"/>
    <property type="evidence" value="ECO:0007669"/>
    <property type="project" value="UniProtKB-SubCell"/>
</dbReference>
<dbReference type="SMART" id="SM00159">
    <property type="entry name" value="PTX"/>
    <property type="match status" value="1"/>
</dbReference>
<dbReference type="SUPFAM" id="SSF49899">
    <property type="entry name" value="Concanavalin A-like lectins/glucanases"/>
    <property type="match status" value="1"/>
</dbReference>
<proteinExistence type="predicted"/>
<dbReference type="Proteomes" id="UP000283509">
    <property type="component" value="Unassembled WGS sequence"/>
</dbReference>
<dbReference type="InterPro" id="IPR036055">
    <property type="entry name" value="LDL_receptor-like_sf"/>
</dbReference>
<dbReference type="OrthoDB" id="9990982at2759"/>
<dbReference type="InterPro" id="IPR013320">
    <property type="entry name" value="ConA-like_dom_sf"/>
</dbReference>
<dbReference type="InterPro" id="IPR036719">
    <property type="entry name" value="Neuro-gated_channel_TM_sf"/>
</dbReference>
<dbReference type="Gene3D" id="1.20.58.390">
    <property type="entry name" value="Neurotransmitter-gated ion-channel transmembrane domain"/>
    <property type="match status" value="1"/>
</dbReference>
<dbReference type="SUPFAM" id="SSF90112">
    <property type="entry name" value="Neurotransmitter-gated ion-channel transmembrane pore"/>
    <property type="match status" value="1"/>
</dbReference>
<evidence type="ECO:0000256" key="8">
    <source>
        <dbReference type="ARBA" id="ARBA00023180"/>
    </source>
</evidence>
<dbReference type="SMART" id="SM00192">
    <property type="entry name" value="LDLa"/>
    <property type="match status" value="1"/>
</dbReference>
<keyword evidence="8" id="KW-0325">Glycoprotein</keyword>